<reference evidence="1 2" key="1">
    <citation type="journal article" date="2018" name="Sci. Data">
        <title>The draft genome sequence of cork oak.</title>
        <authorList>
            <person name="Ramos A.M."/>
            <person name="Usie A."/>
            <person name="Barbosa P."/>
            <person name="Barros P.M."/>
            <person name="Capote T."/>
            <person name="Chaves I."/>
            <person name="Simoes F."/>
            <person name="Abreu I."/>
            <person name="Carrasquinho I."/>
            <person name="Faro C."/>
            <person name="Guimaraes J.B."/>
            <person name="Mendonca D."/>
            <person name="Nobrega F."/>
            <person name="Rodrigues L."/>
            <person name="Saibo N.J.M."/>
            <person name="Varela M.C."/>
            <person name="Egas C."/>
            <person name="Matos J."/>
            <person name="Miguel C.M."/>
            <person name="Oliveira M.M."/>
            <person name="Ricardo C.P."/>
            <person name="Goncalves S."/>
        </authorList>
    </citation>
    <scope>NUCLEOTIDE SEQUENCE [LARGE SCALE GENOMIC DNA]</scope>
    <source>
        <strain evidence="2">cv. HL8</strain>
    </source>
</reference>
<accession>A0AAW0I4Y0</accession>
<feature type="non-terminal residue" evidence="1">
    <location>
        <position position="1"/>
    </location>
</feature>
<proteinExistence type="predicted"/>
<evidence type="ECO:0000313" key="2">
    <source>
        <dbReference type="Proteomes" id="UP000237347"/>
    </source>
</evidence>
<protein>
    <submittedName>
        <fullName evidence="1">Uncharacterized protein</fullName>
    </submittedName>
</protein>
<name>A0AAW0I4Y0_QUESU</name>
<dbReference type="AlphaFoldDB" id="A0AAW0I4Y0"/>
<gene>
    <name evidence="1" type="ORF">CFP56_004061</name>
</gene>
<organism evidence="1 2">
    <name type="scientific">Quercus suber</name>
    <name type="common">Cork oak</name>
    <dbReference type="NCBI Taxonomy" id="58331"/>
    <lineage>
        <taxon>Eukaryota</taxon>
        <taxon>Viridiplantae</taxon>
        <taxon>Streptophyta</taxon>
        <taxon>Embryophyta</taxon>
        <taxon>Tracheophyta</taxon>
        <taxon>Spermatophyta</taxon>
        <taxon>Magnoliopsida</taxon>
        <taxon>eudicotyledons</taxon>
        <taxon>Gunneridae</taxon>
        <taxon>Pentapetalae</taxon>
        <taxon>rosids</taxon>
        <taxon>fabids</taxon>
        <taxon>Fagales</taxon>
        <taxon>Fagaceae</taxon>
        <taxon>Quercus</taxon>
    </lineage>
</organism>
<dbReference type="Proteomes" id="UP000237347">
    <property type="component" value="Unassembled WGS sequence"/>
</dbReference>
<dbReference type="EMBL" id="PKMF04002339">
    <property type="protein sequence ID" value="KAK7809490.1"/>
    <property type="molecule type" value="Genomic_DNA"/>
</dbReference>
<comment type="caution">
    <text evidence="1">The sequence shown here is derived from an EMBL/GenBank/DDBJ whole genome shotgun (WGS) entry which is preliminary data.</text>
</comment>
<sequence length="44" mass="5300">LDDSVLPREIQRIIGNEYLFQLHLDEYNLKYGRENYTVSKILET</sequence>
<keyword evidence="2" id="KW-1185">Reference proteome</keyword>
<evidence type="ECO:0000313" key="1">
    <source>
        <dbReference type="EMBL" id="KAK7809490.1"/>
    </source>
</evidence>